<keyword evidence="1" id="KW-0472">Membrane</keyword>
<evidence type="ECO:0000259" key="2">
    <source>
        <dbReference type="Pfam" id="PF13699"/>
    </source>
</evidence>
<feature type="transmembrane region" description="Helical" evidence="1">
    <location>
        <begin position="7"/>
        <end position="29"/>
    </location>
</feature>
<dbReference type="EMBL" id="DTAI01000133">
    <property type="protein sequence ID" value="HGN36833.1"/>
    <property type="molecule type" value="Genomic_DNA"/>
</dbReference>
<evidence type="ECO:0000256" key="1">
    <source>
        <dbReference type="SAM" id="Phobius"/>
    </source>
</evidence>
<dbReference type="Pfam" id="PF13699">
    <property type="entry name" value="eCIS_core"/>
    <property type="match status" value="1"/>
</dbReference>
<feature type="domain" description="eCIS core" evidence="2">
    <location>
        <begin position="135"/>
        <end position="170"/>
    </location>
</feature>
<keyword evidence="1" id="KW-0812">Transmembrane</keyword>
<protein>
    <submittedName>
        <fullName evidence="3">DUF4157 domain-containing protein</fullName>
    </submittedName>
</protein>
<organism evidence="3">
    <name type="scientific">Ignisphaera aggregans</name>
    <dbReference type="NCBI Taxonomy" id="334771"/>
    <lineage>
        <taxon>Archaea</taxon>
        <taxon>Thermoproteota</taxon>
        <taxon>Thermoprotei</taxon>
        <taxon>Desulfurococcales</taxon>
        <taxon>Desulfurococcaceae</taxon>
        <taxon>Ignisphaera</taxon>
    </lineage>
</organism>
<gene>
    <name evidence="3" type="ORF">ENT87_04730</name>
</gene>
<sequence>MLRSKDFIVLEIIFLSIVIGSLTISYNLYLHRHDLEIAVGITKPVAISNEYIQRVTEFINEVKQDVSRIRQLSFDKEIDVVIINTTWAVRMWAPKEDSISEDMIYREVVYKATLLVPYNFSIVAGQRGWVAMFLAATAGTTLYINTDYFNPEHSVARNVLAHELTHILQHLHLKMAMESTTADSIMAYSALIEGDAGWTQHLYCMDTGLCTPSPALAIDVRNPYTSLLLFPYIYGESFVKTLYSYGGWELVNRAYSKPPISTSMVMRPERYIAYLFNGSFLPENVTISRSLCQYGEPLYSDTLGEYYILLVLAQRIGLEEAMRAADGWSGDRVELYRDTGSRYPKWMLCWNISWTSQEEAREFYQSFIRALKSSTESISIYGNTAYAKIYAEEIRRGWEPGVEIVPQAINLSISINDRYVAIFSEVTELTYICKACG</sequence>
<name>A0A7J3I886_9CREN</name>
<accession>A0A7J3I886</accession>
<proteinExistence type="predicted"/>
<dbReference type="AlphaFoldDB" id="A0A7J3I886"/>
<comment type="caution">
    <text evidence="3">The sequence shown here is derived from an EMBL/GenBank/DDBJ whole genome shotgun (WGS) entry which is preliminary data.</text>
</comment>
<reference evidence="3" key="1">
    <citation type="journal article" date="2020" name="mSystems">
        <title>Genome- and Community-Level Interaction Insights into Carbon Utilization and Element Cycling Functions of Hydrothermarchaeota in Hydrothermal Sediment.</title>
        <authorList>
            <person name="Zhou Z."/>
            <person name="Liu Y."/>
            <person name="Xu W."/>
            <person name="Pan J."/>
            <person name="Luo Z.H."/>
            <person name="Li M."/>
        </authorList>
    </citation>
    <scope>NUCLEOTIDE SEQUENCE [LARGE SCALE GENOMIC DNA]</scope>
    <source>
        <strain evidence="3">SpSt-618</strain>
    </source>
</reference>
<dbReference type="InterPro" id="IPR025295">
    <property type="entry name" value="eCIS_core_dom"/>
</dbReference>
<evidence type="ECO:0000313" key="3">
    <source>
        <dbReference type="EMBL" id="HGN36833.1"/>
    </source>
</evidence>
<keyword evidence="1" id="KW-1133">Transmembrane helix</keyword>